<dbReference type="Bgee" id="ENSELUG00000029078">
    <property type="expression patterns" value="Expressed in brain and 2 other cell types or tissues"/>
</dbReference>
<evidence type="ECO:0000256" key="6">
    <source>
        <dbReference type="SAM" id="MobiDB-lite"/>
    </source>
</evidence>
<dbReference type="PROSITE" id="PS00028">
    <property type="entry name" value="ZINC_FINGER_C2H2_1"/>
    <property type="match status" value="8"/>
</dbReference>
<evidence type="ECO:0000313" key="9">
    <source>
        <dbReference type="Proteomes" id="UP000265140"/>
    </source>
</evidence>
<accession>A0A6Q2Z9E9</accession>
<dbReference type="Pfam" id="PF01498">
    <property type="entry name" value="HTH_Tnp_Tc3_2"/>
    <property type="match status" value="1"/>
</dbReference>
<feature type="domain" description="C2H2-type" evidence="7">
    <location>
        <begin position="821"/>
        <end position="848"/>
    </location>
</feature>
<evidence type="ECO:0000256" key="4">
    <source>
        <dbReference type="ARBA" id="ARBA00022833"/>
    </source>
</evidence>
<gene>
    <name evidence="8" type="primary">ZNF512</name>
</gene>
<feature type="domain" description="C2H2-type" evidence="7">
    <location>
        <begin position="330"/>
        <end position="357"/>
    </location>
</feature>
<dbReference type="AlphaFoldDB" id="A0A6Q2Z9E9"/>
<dbReference type="PANTHER" id="PTHR24381:SF445">
    <property type="entry name" value="GASTRULA ZINC FINGER PROTEIN XLCGF28.1-LIKE-RELATED"/>
    <property type="match status" value="1"/>
</dbReference>
<dbReference type="GO" id="GO:0005634">
    <property type="term" value="C:nucleus"/>
    <property type="evidence" value="ECO:0007669"/>
    <property type="project" value="UniProtKB-SubCell"/>
</dbReference>
<reference evidence="8" key="2">
    <citation type="submission" date="2020-02" db="EMBL/GenBank/DDBJ databases">
        <title>Esox lucius (northern pike) genome, fEsoLuc1, primary haplotype.</title>
        <authorList>
            <person name="Myers G."/>
            <person name="Karagic N."/>
            <person name="Meyer A."/>
            <person name="Pippel M."/>
            <person name="Reichard M."/>
            <person name="Winkler S."/>
            <person name="Tracey A."/>
            <person name="Sims Y."/>
            <person name="Howe K."/>
            <person name="Rhie A."/>
            <person name="Formenti G."/>
            <person name="Durbin R."/>
            <person name="Fedrigo O."/>
            <person name="Jarvis E.D."/>
        </authorList>
    </citation>
    <scope>NUCLEOTIDE SEQUENCE [LARGE SCALE GENOMIC DNA]</scope>
</reference>
<dbReference type="InterPro" id="IPR047655">
    <property type="entry name" value="Transpos_IS630-like"/>
</dbReference>
<dbReference type="InterPro" id="IPR036236">
    <property type="entry name" value="Znf_C2H2_sf"/>
</dbReference>
<dbReference type="InterPro" id="IPR009057">
    <property type="entry name" value="Homeodomain-like_sf"/>
</dbReference>
<feature type="compositionally biased region" description="Basic and acidic residues" evidence="6">
    <location>
        <begin position="54"/>
        <end position="70"/>
    </location>
</feature>
<feature type="region of interest" description="Disordered" evidence="6">
    <location>
        <begin position="54"/>
        <end position="86"/>
    </location>
</feature>
<dbReference type="InterPro" id="IPR013087">
    <property type="entry name" value="Znf_C2H2_type"/>
</dbReference>
<dbReference type="OMA" id="MYHEILA"/>
<dbReference type="GO" id="GO:0000981">
    <property type="term" value="F:DNA-binding transcription factor activity, RNA polymerase II-specific"/>
    <property type="evidence" value="ECO:0007669"/>
    <property type="project" value="TreeGrafter"/>
</dbReference>
<dbReference type="GO" id="GO:0000977">
    <property type="term" value="F:RNA polymerase II transcription regulatory region sequence-specific DNA binding"/>
    <property type="evidence" value="ECO:0007669"/>
    <property type="project" value="TreeGrafter"/>
</dbReference>
<dbReference type="InterPro" id="IPR002492">
    <property type="entry name" value="Transposase_Tc1-like"/>
</dbReference>
<dbReference type="InterPro" id="IPR057667">
    <property type="entry name" value="HTH_SB"/>
</dbReference>
<feature type="region of interest" description="Disordered" evidence="6">
    <location>
        <begin position="1"/>
        <end position="22"/>
    </location>
</feature>
<dbReference type="SUPFAM" id="SSF46689">
    <property type="entry name" value="Homeodomain-like"/>
    <property type="match status" value="1"/>
</dbReference>
<reference evidence="8" key="3">
    <citation type="submission" date="2025-08" db="UniProtKB">
        <authorList>
            <consortium name="Ensembl"/>
        </authorList>
    </citation>
    <scope>IDENTIFICATION</scope>
</reference>
<keyword evidence="2" id="KW-0677">Repeat</keyword>
<sequence length="892" mass="101233">MDEDSTDLHNPPHPCFTGPNPPDSLVSDCNYSGVDNCSEVPRFNIVVKEEPEDVDWHVDGTAERLDRRSSNEASPPTSWKSKKHQENLTVEKANVCTLHGKQSTVKGDLIKHHKSHTGEKQLACPDCGKSFAVASVMRRHMLTHTGKKTNACSLSGKCFTTQNNLKDKKQAKTERKPYSCSLCGMTFLKYMAYWRHKRFHTKLNFREHEQSCTRRKPYSFSLSGMTFSKYMIYWRHKWLRIEENPHSCSACGKKFHHKDALKKHQKVHTEENPYYSPNSGRCFEFSGDVRQHLLTHSDKKPHSCPVCGSSFAKAQTLKSHFQKHAVKKSHSCSVCGKQFGEKGALNKHQKVHTGGKPFSCSMCGKGFSSAIFCNNHQRTHTGVGEDAGQGSHQPVSVAVEGSGLTLPLDIKVKEVEEDPGFDSNLSTMAKTRELCKDIRDKIVDLHKAGMGYRTIGKQLGEKATTVGAIIRKWKKFKMTVNLPRSGAPCKISPCGASMIMRKVRDQPRTTRQDLVNDLKRAGTTVSKKTISNTLRRHGLKPCSARKVPLLKPAHVQARLKFANDHLDDPEEEWEKVMWSDETKIELFGLNSTRHVWRKKDEYNPKNTIPTLKHGGGNIILWGCFSAKGTGRLHRIEGRMDGAMYREILANNLLPSVKALKMDCSWVFQHDNDPKHTARATKEWLRKNHLKVLEWPSQSPDLNPIENLWRELKVRIAQRQPRNLKDLEKVCMEEWARIPASVCANLVKNYRKRMISVIANKAERSDVCSYSNESPCTSREPEQLQENLAAKISHCCTVCGRDCVKLSKLRIHMRIHTGERSYPCSECGKQFSVKKILQNHQKIHITEKPYTCSKCDKFGFVPALKRHQQLLKDEKPISCSMCGNALHSSKNQA</sequence>
<dbReference type="Pfam" id="PF13358">
    <property type="entry name" value="DDE_3"/>
    <property type="match status" value="1"/>
</dbReference>
<dbReference type="InParanoid" id="A0A6Q2Z9E9"/>
<evidence type="ECO:0000256" key="2">
    <source>
        <dbReference type="ARBA" id="ARBA00022737"/>
    </source>
</evidence>
<evidence type="ECO:0000256" key="3">
    <source>
        <dbReference type="ARBA" id="ARBA00022771"/>
    </source>
</evidence>
<dbReference type="Gene3D" id="1.10.10.10">
    <property type="entry name" value="Winged helix-like DNA-binding domain superfamily/Winged helix DNA-binding domain"/>
    <property type="match status" value="1"/>
</dbReference>
<dbReference type="InterPro" id="IPR036397">
    <property type="entry name" value="RNaseH_sf"/>
</dbReference>
<organism evidence="8 9">
    <name type="scientific">Esox lucius</name>
    <name type="common">Northern pike</name>
    <dbReference type="NCBI Taxonomy" id="8010"/>
    <lineage>
        <taxon>Eukaryota</taxon>
        <taxon>Metazoa</taxon>
        <taxon>Chordata</taxon>
        <taxon>Craniata</taxon>
        <taxon>Vertebrata</taxon>
        <taxon>Euteleostomi</taxon>
        <taxon>Actinopterygii</taxon>
        <taxon>Neopterygii</taxon>
        <taxon>Teleostei</taxon>
        <taxon>Protacanthopterygii</taxon>
        <taxon>Esociformes</taxon>
        <taxon>Esocidae</taxon>
        <taxon>Esox</taxon>
    </lineage>
</organism>
<feature type="compositionally biased region" description="Pro residues" evidence="6">
    <location>
        <begin position="11"/>
        <end position="22"/>
    </location>
</feature>
<dbReference type="Pfam" id="PF00096">
    <property type="entry name" value="zf-C2H2"/>
    <property type="match status" value="3"/>
</dbReference>
<keyword evidence="1" id="KW-0479">Metal-binding</keyword>
<feature type="domain" description="C2H2-type" evidence="7">
    <location>
        <begin position="358"/>
        <end position="385"/>
    </location>
</feature>
<feature type="domain" description="C2H2-type" evidence="7">
    <location>
        <begin position="94"/>
        <end position="121"/>
    </location>
</feature>
<dbReference type="PANTHER" id="PTHR24381">
    <property type="entry name" value="ZINC FINGER PROTEIN"/>
    <property type="match status" value="1"/>
</dbReference>
<evidence type="ECO:0000256" key="5">
    <source>
        <dbReference type="PROSITE-ProRule" id="PRU00042"/>
    </source>
</evidence>
<dbReference type="GO" id="GO:0006313">
    <property type="term" value="P:DNA transposition"/>
    <property type="evidence" value="ECO:0007669"/>
    <property type="project" value="InterPro"/>
</dbReference>
<evidence type="ECO:0000313" key="8">
    <source>
        <dbReference type="Ensembl" id="ENSELUP00000074310.2"/>
    </source>
</evidence>
<dbReference type="InterPro" id="IPR036388">
    <property type="entry name" value="WH-like_DNA-bd_sf"/>
</dbReference>
<protein>
    <recommendedName>
        <fullName evidence="7">C2H2-type domain-containing protein</fullName>
    </recommendedName>
</protein>
<dbReference type="FunFam" id="3.30.160.60:FF:002343">
    <property type="entry name" value="Zinc finger protein 33A"/>
    <property type="match status" value="2"/>
</dbReference>
<feature type="domain" description="C2H2-type" evidence="7">
    <location>
        <begin position="178"/>
        <end position="201"/>
    </location>
</feature>
<feature type="domain" description="C2H2-type" evidence="7">
    <location>
        <begin position="246"/>
        <end position="273"/>
    </location>
</feature>
<proteinExistence type="predicted"/>
<dbReference type="Proteomes" id="UP000265140">
    <property type="component" value="Chromosome 9"/>
</dbReference>
<dbReference type="FunFam" id="3.30.160.60:FF:000110">
    <property type="entry name" value="Zinc finger protein-like"/>
    <property type="match status" value="1"/>
</dbReference>
<dbReference type="Gene3D" id="3.30.420.10">
    <property type="entry name" value="Ribonuclease H-like superfamily/Ribonuclease H"/>
    <property type="match status" value="1"/>
</dbReference>
<dbReference type="NCBIfam" id="NF033545">
    <property type="entry name" value="transpos_IS630"/>
    <property type="match status" value="1"/>
</dbReference>
<dbReference type="Gene3D" id="3.30.160.60">
    <property type="entry name" value="Classic Zinc Finger"/>
    <property type="match status" value="9"/>
</dbReference>
<dbReference type="GO" id="GO:0008270">
    <property type="term" value="F:zinc ion binding"/>
    <property type="evidence" value="ECO:0007669"/>
    <property type="project" value="UniProtKB-KW"/>
</dbReference>
<dbReference type="InterPro" id="IPR038717">
    <property type="entry name" value="Tc1-like_DDE_dom"/>
</dbReference>
<dbReference type="Ensembl" id="ENSELUT00000065558.2">
    <property type="protein sequence ID" value="ENSELUP00000074310.2"/>
    <property type="gene ID" value="ENSELUG00000013271.3"/>
</dbReference>
<feature type="domain" description="C2H2-type" evidence="7">
    <location>
        <begin position="793"/>
        <end position="820"/>
    </location>
</feature>
<dbReference type="GeneTree" id="ENSGT01150000286939"/>
<keyword evidence="3 5" id="KW-0863">Zinc-finger</keyword>
<reference evidence="8" key="4">
    <citation type="submission" date="2025-09" db="UniProtKB">
        <authorList>
            <consortium name="Ensembl"/>
        </authorList>
    </citation>
    <scope>IDENTIFICATION</scope>
</reference>
<keyword evidence="4" id="KW-0862">Zinc</keyword>
<dbReference type="GO" id="GO:0015074">
    <property type="term" value="P:DNA integration"/>
    <property type="evidence" value="ECO:0007669"/>
    <property type="project" value="InterPro"/>
</dbReference>
<dbReference type="FunFam" id="3.30.160.60:FF:000038">
    <property type="entry name" value="Zinc finger protein 624"/>
    <property type="match status" value="2"/>
</dbReference>
<evidence type="ECO:0000259" key="7">
    <source>
        <dbReference type="PROSITE" id="PS50157"/>
    </source>
</evidence>
<name>A0A6Q2Z9E9_ESOLU</name>
<dbReference type="PROSITE" id="PS50157">
    <property type="entry name" value="ZINC_FINGER_C2H2_2"/>
    <property type="match status" value="9"/>
</dbReference>
<dbReference type="SUPFAM" id="SSF57667">
    <property type="entry name" value="beta-beta-alpha zinc fingers"/>
    <property type="match status" value="8"/>
</dbReference>
<dbReference type="FunFam" id="3.30.160.60:FF:000446">
    <property type="entry name" value="Zinc finger protein"/>
    <property type="match status" value="1"/>
</dbReference>
<dbReference type="Pfam" id="PF25787">
    <property type="entry name" value="HTH_SB"/>
    <property type="match status" value="1"/>
</dbReference>
<keyword evidence="9" id="KW-1185">Reference proteome</keyword>
<feature type="domain" description="C2H2-type" evidence="7">
    <location>
        <begin position="302"/>
        <end position="329"/>
    </location>
</feature>
<evidence type="ECO:0000256" key="1">
    <source>
        <dbReference type="ARBA" id="ARBA00022723"/>
    </source>
</evidence>
<dbReference type="SMART" id="SM00355">
    <property type="entry name" value="ZnF_C2H2"/>
    <property type="match status" value="10"/>
</dbReference>
<reference evidence="9" key="1">
    <citation type="journal article" date="2014" name="PLoS ONE">
        <title>The genome and linkage map of the northern pike (Esox lucius): conserved synteny revealed between the salmonid sister group and the Neoteleostei.</title>
        <authorList>
            <person name="Rondeau E.B."/>
            <person name="Minkley D.R."/>
            <person name="Leong J.S."/>
            <person name="Messmer A.M."/>
            <person name="Jantzen J.R."/>
            <person name="von Schalburg K.R."/>
            <person name="Lemon C."/>
            <person name="Bird N.H."/>
            <person name="Koop B.F."/>
        </authorList>
    </citation>
    <scope>NUCLEOTIDE SEQUENCE</scope>
</reference>
<feature type="domain" description="C2H2-type" evidence="7">
    <location>
        <begin position="122"/>
        <end position="149"/>
    </location>
</feature>